<dbReference type="Pfam" id="PF00400">
    <property type="entry name" value="WD40"/>
    <property type="match status" value="2"/>
</dbReference>
<sequence>MSILELSQPPTDAVSSVIFSPDNNTLVVTSWNTDTAIHVYRRTESSPPFELSSTIAASAPLLDACFGSDSDTIYTAGLDRTTTRYKLSQGTDSQEVLSRANRPTSKIAFSPEHNVVLSISWDATLRVHDAENKKYVTIQLAAKPFALSVTADKALITMAERKVHVYALADLKALTGQAGSTSGMQESLHARPWQERESSLKFMARDTAPMPDGTGFAVSSIEGRVGVEWFDEEENKKMYAFKCHRDKTTRVNEEGQEVAIDVIYPVNAVAFHPIHGTFATGGGDGVVALWDAKTKRRIRQYPKLPACVAAMQFSSDGKYLAIGISPGFEDGKEADPTDPEMVKVYVRELGESEAKGKPAKEK</sequence>
<dbReference type="InterPro" id="IPR001680">
    <property type="entry name" value="WD40_rpt"/>
</dbReference>
<keyword evidence="5" id="KW-1185">Reference proteome</keyword>
<dbReference type="STRING" id="357750.A0A2S6CB56"/>
<dbReference type="InterPro" id="IPR015943">
    <property type="entry name" value="WD40/YVTN_repeat-like_dom_sf"/>
</dbReference>
<accession>A0A2S6CB56</accession>
<dbReference type="AlphaFoldDB" id="A0A2S6CB56"/>
<feature type="repeat" description="WD" evidence="3">
    <location>
        <begin position="266"/>
        <end position="300"/>
    </location>
</feature>
<dbReference type="PANTHER" id="PTHR10971">
    <property type="entry name" value="MRNA EXPORT FACTOR AND BUB3"/>
    <property type="match status" value="1"/>
</dbReference>
<gene>
    <name evidence="4" type="ORF">CBER1_02243</name>
</gene>
<dbReference type="InterPro" id="IPR036322">
    <property type="entry name" value="WD40_repeat_dom_sf"/>
</dbReference>
<organism evidence="4 5">
    <name type="scientific">Cercospora berteroae</name>
    <dbReference type="NCBI Taxonomy" id="357750"/>
    <lineage>
        <taxon>Eukaryota</taxon>
        <taxon>Fungi</taxon>
        <taxon>Dikarya</taxon>
        <taxon>Ascomycota</taxon>
        <taxon>Pezizomycotina</taxon>
        <taxon>Dothideomycetes</taxon>
        <taxon>Dothideomycetidae</taxon>
        <taxon>Mycosphaerellales</taxon>
        <taxon>Mycosphaerellaceae</taxon>
        <taxon>Cercospora</taxon>
    </lineage>
</organism>
<evidence type="ECO:0000313" key="5">
    <source>
        <dbReference type="Proteomes" id="UP000237631"/>
    </source>
</evidence>
<comment type="caution">
    <text evidence="4">The sequence shown here is derived from an EMBL/GenBank/DDBJ whole genome shotgun (WGS) entry which is preliminary data.</text>
</comment>
<keyword evidence="2" id="KW-0677">Repeat</keyword>
<dbReference type="SMART" id="SM00320">
    <property type="entry name" value="WD40"/>
    <property type="match status" value="4"/>
</dbReference>
<proteinExistence type="predicted"/>
<keyword evidence="1 3" id="KW-0853">WD repeat</keyword>
<evidence type="ECO:0000256" key="2">
    <source>
        <dbReference type="ARBA" id="ARBA00022737"/>
    </source>
</evidence>
<dbReference type="SUPFAM" id="SSF50978">
    <property type="entry name" value="WD40 repeat-like"/>
    <property type="match status" value="1"/>
</dbReference>
<dbReference type="Proteomes" id="UP000237631">
    <property type="component" value="Unassembled WGS sequence"/>
</dbReference>
<dbReference type="PROSITE" id="PS50082">
    <property type="entry name" value="WD_REPEATS_2"/>
    <property type="match status" value="1"/>
</dbReference>
<dbReference type="EMBL" id="PNEN01000504">
    <property type="protein sequence ID" value="PPJ56936.1"/>
    <property type="molecule type" value="Genomic_DNA"/>
</dbReference>
<dbReference type="Gene3D" id="2.130.10.10">
    <property type="entry name" value="YVTN repeat-like/Quinoprotein amine dehydrogenase"/>
    <property type="match status" value="1"/>
</dbReference>
<evidence type="ECO:0000256" key="1">
    <source>
        <dbReference type="ARBA" id="ARBA00022574"/>
    </source>
</evidence>
<evidence type="ECO:0000313" key="4">
    <source>
        <dbReference type="EMBL" id="PPJ56936.1"/>
    </source>
</evidence>
<reference evidence="5" key="1">
    <citation type="journal article" date="2017" name="bioRxiv">
        <title>Conservation of a gene cluster reveals novel cercosporin biosynthetic mechanisms and extends production to the genus Colletotrichum.</title>
        <authorList>
            <person name="de Jonge R."/>
            <person name="Ebert M.K."/>
            <person name="Huitt-Roehl C.R."/>
            <person name="Pal P."/>
            <person name="Suttle J.C."/>
            <person name="Spanner R.E."/>
            <person name="Neubauer J.D."/>
            <person name="Jurick W.M.II."/>
            <person name="Stott K.A."/>
            <person name="Secor G.A."/>
            <person name="Thomma B.P.H.J."/>
            <person name="Van de Peer Y."/>
            <person name="Townsend C.A."/>
            <person name="Bolton M.D."/>
        </authorList>
    </citation>
    <scope>NUCLEOTIDE SEQUENCE [LARGE SCALE GENOMIC DNA]</scope>
    <source>
        <strain evidence="5">CBS538.71</strain>
    </source>
</reference>
<evidence type="ECO:0000256" key="3">
    <source>
        <dbReference type="PROSITE-ProRule" id="PRU00221"/>
    </source>
</evidence>
<dbReference type="OrthoDB" id="10262475at2759"/>
<protein>
    <submittedName>
        <fullName evidence="4">Uncharacterized protein</fullName>
    </submittedName>
</protein>
<name>A0A2S6CB56_9PEZI</name>